<dbReference type="InterPro" id="IPR045175">
    <property type="entry name" value="M28_fam"/>
</dbReference>
<dbReference type="Gene3D" id="3.40.630.10">
    <property type="entry name" value="Zn peptidases"/>
    <property type="match status" value="1"/>
</dbReference>
<dbReference type="InterPro" id="IPR007484">
    <property type="entry name" value="Peptidase_M28"/>
</dbReference>
<keyword evidence="6" id="KW-0479">Metal-binding</keyword>
<dbReference type="InterPro" id="IPR053973">
    <property type="entry name" value="ERMP1-like_C"/>
</dbReference>
<keyword evidence="11" id="KW-0482">Metalloprotease</keyword>
<evidence type="ECO:0000256" key="1">
    <source>
        <dbReference type="ARBA" id="ARBA00001947"/>
    </source>
</evidence>
<evidence type="ECO:0000259" key="15">
    <source>
        <dbReference type="Pfam" id="PF04389"/>
    </source>
</evidence>
<protein>
    <submittedName>
        <fullName evidence="17">Endoplasmic reticulum metallopeptidase 1</fullName>
    </submittedName>
</protein>
<keyword evidence="9" id="KW-0862">Zinc</keyword>
<dbReference type="GO" id="GO:0046872">
    <property type="term" value="F:metal ion binding"/>
    <property type="evidence" value="ECO:0007669"/>
    <property type="project" value="UniProtKB-KW"/>
</dbReference>
<feature type="transmembrane region" description="Helical" evidence="14">
    <location>
        <begin position="388"/>
        <end position="410"/>
    </location>
</feature>
<dbReference type="GO" id="GO:0008235">
    <property type="term" value="F:metalloexopeptidase activity"/>
    <property type="evidence" value="ECO:0007669"/>
    <property type="project" value="InterPro"/>
</dbReference>
<dbReference type="Pfam" id="PF22248">
    <property type="entry name" value="ERMP1_C"/>
    <property type="match status" value="1"/>
</dbReference>
<feature type="domain" description="Endoplasmic reticulum metallopeptidase 1-like C-terminal" evidence="16">
    <location>
        <begin position="609"/>
        <end position="895"/>
    </location>
</feature>
<dbReference type="Pfam" id="PF04389">
    <property type="entry name" value="Peptidase_M28"/>
    <property type="match status" value="1"/>
</dbReference>
<dbReference type="PANTHER" id="PTHR12147">
    <property type="entry name" value="METALLOPEPTIDASE M28 FAMILY MEMBER"/>
    <property type="match status" value="1"/>
</dbReference>
<keyword evidence="12 14" id="KW-0472">Membrane</keyword>
<proteinExistence type="inferred from homology"/>
<name>A0A8J4WSF2_9TREM</name>
<evidence type="ECO:0000256" key="5">
    <source>
        <dbReference type="ARBA" id="ARBA00022692"/>
    </source>
</evidence>
<evidence type="ECO:0000256" key="6">
    <source>
        <dbReference type="ARBA" id="ARBA00022723"/>
    </source>
</evidence>
<feature type="transmembrane region" description="Helical" evidence="14">
    <location>
        <begin position="534"/>
        <end position="560"/>
    </location>
</feature>
<evidence type="ECO:0000313" key="17">
    <source>
        <dbReference type="EMBL" id="KAF5402595.1"/>
    </source>
</evidence>
<evidence type="ECO:0000259" key="16">
    <source>
        <dbReference type="Pfam" id="PF22248"/>
    </source>
</evidence>
<dbReference type="GO" id="GO:0006508">
    <property type="term" value="P:proteolysis"/>
    <property type="evidence" value="ECO:0007669"/>
    <property type="project" value="UniProtKB-KW"/>
</dbReference>
<evidence type="ECO:0000313" key="18">
    <source>
        <dbReference type="Proteomes" id="UP000748531"/>
    </source>
</evidence>
<evidence type="ECO:0000256" key="12">
    <source>
        <dbReference type="ARBA" id="ARBA00023136"/>
    </source>
</evidence>
<dbReference type="OrthoDB" id="7887808at2759"/>
<dbReference type="Proteomes" id="UP000748531">
    <property type="component" value="Unassembled WGS sequence"/>
</dbReference>
<dbReference type="AlphaFoldDB" id="A0A8J4WSF2"/>
<evidence type="ECO:0000256" key="13">
    <source>
        <dbReference type="ARBA" id="ARBA00023180"/>
    </source>
</evidence>
<sequence length="901" mass="101763">MRQALEDVVYLGTKSGLEVNLDEQTAMYSSFRSHFHISTYKNLKNFILRFHDPKVMRPGTRHAFLLNCHYDSAISSPGASDAFVSCAVMLELSRVLATGNLSMHNDVIFLFNGAEESILPASHAFITQHPWSKDVVAFLNLEGAGAGGRMLVFQSGPGASSEILLDAVSSSFERPHADVFAEELFQSGIIPSDTDFRIFRDHGLIPGLDMAYVADGYCYHTPFDTESRISPDCLQKTGEDLLAFVSTILNDRRLESISKLRAKTQTFSVDNQSLVELSSDDVLPSFRPVSEVWTPSWNRQVFFDLWGLKMFVVPWWSWKLMNWALSLCVFIHLFHYRRLVVARWTALSFATLLQIGNQVLGFFFAILLGCVIHKFGCRMSWYSTRYNLVGVFVLPFVCWLVWFFTFFFHVPNGFVNRFRLVRSLCNRVRWYMNDNPQYCSIERDFYDAGILILTVLVCILNTINSPAVYVLTIWLMGVFFSRLSFETVFPTFSFASLTKLVFTVMPVLLLYHVYESLNMLSFFIPVMGRAGHNFSSDVFISACIFAILSPLFLFLAGPLLCTSSETCKNLRLFLVNASLSYAILINASPYGFPYTVYPSSNADDPSVSPRYQRVALFHTNRAFRDTPGSNVITSNDSYVLLLALDNNGIRYLKPDSYPNSVPSSILSLISHTETKQSTGLYGGLGELSDAEPVMCDRSRPYCAIAPMYPYLHYFTDLYHIPATQHTSAPLTGLRLVSRELINNSRLPPAYKSWNLTFSIISGPPHTHVLLRTDVPKVRLSNWSFSSGTPVPIPMPLPPRSSKEEKHNTGAHYFLYHIDAAVGVASELSWKDPWIFWLIVDAITNQKSAPYFDVAVAGIYMDDRLPSSSSSMLLDIKSRLPPWAIPFTACASYDHYRVSLSY</sequence>
<keyword evidence="18" id="KW-1185">Reference proteome</keyword>
<gene>
    <name evidence="17" type="ORF">PHET_03721</name>
</gene>
<organism evidence="17 18">
    <name type="scientific">Paragonimus heterotremus</name>
    <dbReference type="NCBI Taxonomy" id="100268"/>
    <lineage>
        <taxon>Eukaryota</taxon>
        <taxon>Metazoa</taxon>
        <taxon>Spiralia</taxon>
        <taxon>Lophotrochozoa</taxon>
        <taxon>Platyhelminthes</taxon>
        <taxon>Trematoda</taxon>
        <taxon>Digenea</taxon>
        <taxon>Plagiorchiida</taxon>
        <taxon>Troglotremata</taxon>
        <taxon>Troglotrematidae</taxon>
        <taxon>Paragonimus</taxon>
    </lineage>
</organism>
<keyword evidence="4" id="KW-0645">Protease</keyword>
<dbReference type="GO" id="GO:0005789">
    <property type="term" value="C:endoplasmic reticulum membrane"/>
    <property type="evidence" value="ECO:0007669"/>
    <property type="project" value="UniProtKB-SubCell"/>
</dbReference>
<evidence type="ECO:0000256" key="2">
    <source>
        <dbReference type="ARBA" id="ARBA00004477"/>
    </source>
</evidence>
<evidence type="ECO:0000256" key="14">
    <source>
        <dbReference type="SAM" id="Phobius"/>
    </source>
</evidence>
<evidence type="ECO:0000256" key="9">
    <source>
        <dbReference type="ARBA" id="ARBA00022833"/>
    </source>
</evidence>
<keyword evidence="13" id="KW-0325">Glycoprotein</keyword>
<evidence type="ECO:0000256" key="3">
    <source>
        <dbReference type="ARBA" id="ARBA00010918"/>
    </source>
</evidence>
<comment type="cofactor">
    <cofactor evidence="1">
        <name>Zn(2+)</name>
        <dbReference type="ChEBI" id="CHEBI:29105"/>
    </cofactor>
</comment>
<comment type="subcellular location">
    <subcellularLocation>
        <location evidence="2">Endoplasmic reticulum membrane</location>
        <topology evidence="2">Multi-pass membrane protein</topology>
    </subcellularLocation>
</comment>
<feature type="transmembrane region" description="Helical" evidence="14">
    <location>
        <begin position="316"/>
        <end position="335"/>
    </location>
</feature>
<keyword evidence="10 14" id="KW-1133">Transmembrane helix</keyword>
<feature type="domain" description="Peptidase M28" evidence="15">
    <location>
        <begin position="60"/>
        <end position="244"/>
    </location>
</feature>
<keyword evidence="7" id="KW-0378">Hydrolase</keyword>
<accession>A0A8J4WSF2</accession>
<feature type="transmembrane region" description="Helical" evidence="14">
    <location>
        <begin position="450"/>
        <end position="480"/>
    </location>
</feature>
<reference evidence="17" key="1">
    <citation type="submission" date="2019-05" db="EMBL/GenBank/DDBJ databases">
        <title>Annotation for the trematode Paragonimus heterotremus.</title>
        <authorList>
            <person name="Choi Y.-J."/>
        </authorList>
    </citation>
    <scope>NUCLEOTIDE SEQUENCE</scope>
    <source>
        <strain evidence="17">LC</strain>
    </source>
</reference>
<comment type="similarity">
    <text evidence="3">Belongs to the peptidase M28 family.</text>
</comment>
<comment type="caution">
    <text evidence="17">The sequence shown here is derived from an EMBL/GenBank/DDBJ whole genome shotgun (WGS) entry which is preliminary data.</text>
</comment>
<feature type="transmembrane region" description="Helical" evidence="14">
    <location>
        <begin position="572"/>
        <end position="592"/>
    </location>
</feature>
<feature type="transmembrane region" description="Helical" evidence="14">
    <location>
        <begin position="492"/>
        <end position="514"/>
    </location>
</feature>
<evidence type="ECO:0000256" key="11">
    <source>
        <dbReference type="ARBA" id="ARBA00023049"/>
    </source>
</evidence>
<evidence type="ECO:0000256" key="7">
    <source>
        <dbReference type="ARBA" id="ARBA00022801"/>
    </source>
</evidence>
<dbReference type="PANTHER" id="PTHR12147:SF22">
    <property type="entry name" value="ENDOPLASMIC RETICULUM METALLOPEPTIDASE 1"/>
    <property type="match status" value="1"/>
</dbReference>
<keyword evidence="5 14" id="KW-0812">Transmembrane</keyword>
<feature type="transmembrane region" description="Helical" evidence="14">
    <location>
        <begin position="355"/>
        <end position="376"/>
    </location>
</feature>
<dbReference type="EMBL" id="LUCH01001716">
    <property type="protein sequence ID" value="KAF5402595.1"/>
    <property type="molecule type" value="Genomic_DNA"/>
</dbReference>
<evidence type="ECO:0000256" key="10">
    <source>
        <dbReference type="ARBA" id="ARBA00022989"/>
    </source>
</evidence>
<evidence type="ECO:0000256" key="4">
    <source>
        <dbReference type="ARBA" id="ARBA00022670"/>
    </source>
</evidence>
<evidence type="ECO:0000256" key="8">
    <source>
        <dbReference type="ARBA" id="ARBA00022824"/>
    </source>
</evidence>
<keyword evidence="8" id="KW-0256">Endoplasmic reticulum</keyword>
<dbReference type="FunFam" id="3.40.630.10:FF:000008">
    <property type="entry name" value="Endoplasmic reticulum metallopeptidase 1"/>
    <property type="match status" value="1"/>
</dbReference>
<dbReference type="SUPFAM" id="SSF53187">
    <property type="entry name" value="Zn-dependent exopeptidases"/>
    <property type="match status" value="1"/>
</dbReference>